<keyword evidence="4 5" id="KW-0472">Membrane</keyword>
<feature type="transmembrane region" description="Helical" evidence="5">
    <location>
        <begin position="528"/>
        <end position="547"/>
    </location>
</feature>
<feature type="domain" description="Wntless-like transmembrane" evidence="6">
    <location>
        <begin position="284"/>
        <end position="550"/>
    </location>
</feature>
<reference evidence="8 9" key="1">
    <citation type="journal article" date="2022" name="Allergy">
        <title>Genome assembly and annotation of Periplaneta americana reveal a comprehensive cockroach allergen profile.</title>
        <authorList>
            <person name="Wang L."/>
            <person name="Xiong Q."/>
            <person name="Saelim N."/>
            <person name="Wang L."/>
            <person name="Nong W."/>
            <person name="Wan A.T."/>
            <person name="Shi M."/>
            <person name="Liu X."/>
            <person name="Cao Q."/>
            <person name="Hui J.H.L."/>
            <person name="Sookrung N."/>
            <person name="Leung T.F."/>
            <person name="Tungtrongchitr A."/>
            <person name="Tsui S.K.W."/>
        </authorList>
    </citation>
    <scope>NUCLEOTIDE SEQUENCE [LARGE SCALE GENOMIC DNA]</scope>
    <source>
        <strain evidence="8">PWHHKU_190912</strain>
    </source>
</reference>
<protein>
    <recommendedName>
        <fullName evidence="10">Transmembrane protein 181</fullName>
    </recommendedName>
</protein>
<keyword evidence="2 5" id="KW-0812">Transmembrane</keyword>
<evidence type="ECO:0000256" key="2">
    <source>
        <dbReference type="ARBA" id="ARBA00022692"/>
    </source>
</evidence>
<feature type="transmembrane region" description="Helical" evidence="5">
    <location>
        <begin position="367"/>
        <end position="388"/>
    </location>
</feature>
<keyword evidence="9" id="KW-1185">Reference proteome</keyword>
<feature type="transmembrane region" description="Helical" evidence="5">
    <location>
        <begin position="338"/>
        <end position="361"/>
    </location>
</feature>
<evidence type="ECO:0008006" key="10">
    <source>
        <dbReference type="Google" id="ProtNLM"/>
    </source>
</evidence>
<feature type="domain" description="TMEM181 GOLD" evidence="7">
    <location>
        <begin position="144"/>
        <end position="209"/>
    </location>
</feature>
<feature type="transmembrane region" description="Helical" evidence="5">
    <location>
        <begin position="292"/>
        <end position="317"/>
    </location>
</feature>
<dbReference type="EMBL" id="JAJSOF020000027">
    <property type="protein sequence ID" value="KAJ4434066.1"/>
    <property type="molecule type" value="Genomic_DNA"/>
</dbReference>
<comment type="caution">
    <text evidence="8">The sequence shown here is derived from an EMBL/GenBank/DDBJ whole genome shotgun (WGS) entry which is preliminary data.</text>
</comment>
<feature type="transmembrane region" description="Helical" evidence="5">
    <location>
        <begin position="67"/>
        <end position="88"/>
    </location>
</feature>
<name>A0ABQ8SIW4_PERAM</name>
<feature type="transmembrane region" description="Helical" evidence="5">
    <location>
        <begin position="486"/>
        <end position="508"/>
    </location>
</feature>
<feature type="transmembrane region" description="Helical" evidence="5">
    <location>
        <begin position="439"/>
        <end position="465"/>
    </location>
</feature>
<dbReference type="Pfam" id="PF06664">
    <property type="entry name" value="WLS-like_TM"/>
    <property type="match status" value="1"/>
</dbReference>
<organism evidence="8 9">
    <name type="scientific">Periplaneta americana</name>
    <name type="common">American cockroach</name>
    <name type="synonym">Blatta americana</name>
    <dbReference type="NCBI Taxonomy" id="6978"/>
    <lineage>
        <taxon>Eukaryota</taxon>
        <taxon>Metazoa</taxon>
        <taxon>Ecdysozoa</taxon>
        <taxon>Arthropoda</taxon>
        <taxon>Hexapoda</taxon>
        <taxon>Insecta</taxon>
        <taxon>Pterygota</taxon>
        <taxon>Neoptera</taxon>
        <taxon>Polyneoptera</taxon>
        <taxon>Dictyoptera</taxon>
        <taxon>Blattodea</taxon>
        <taxon>Blattoidea</taxon>
        <taxon>Blattidae</taxon>
        <taxon>Blattinae</taxon>
        <taxon>Periplaneta</taxon>
    </lineage>
</organism>
<evidence type="ECO:0000256" key="3">
    <source>
        <dbReference type="ARBA" id="ARBA00022989"/>
    </source>
</evidence>
<dbReference type="PANTHER" id="PTHR31918:SF1">
    <property type="entry name" value="TRANSMEMBRANE PROTEIN 181"/>
    <property type="match status" value="1"/>
</dbReference>
<sequence>MAKVDGAGLGYSYHLPSGGWSLKIRNALSQFSDLFSEFNRYIAPAYHHDRCERSVQMRLYSMHKREFVMVFLAFFACFGLGVFIGLAGEVTNKSPLSSNRMYSIDQPPMATLGNDSVGPPITSTSEQKGSVLIAKQNGSDLANGPFIMMTPAMSTYSQQLWVIAKVKTNNRDDESFDKTFHVSVAIDGITADRKPITILHSDRAHNRYRYAYIIIKHLESHTDLLHYRTRHLVCERQSCEELMVLHLGFLDYTHYMLTVRFHGLENFHQRYNIVEVTFYFKSYNPAFTQVEIWFRFIFLLGTFAVTVSFYAFYACWFAHSLRKFAMYDWSIEQKWMSVLLPLLLLYNDPIFPMMFLINSWLPGMLDAVFQASFLCALLLFWLCVYHGLRQNERRVLTFYLPKLIIVGLLWISAITMATWQKFNELQDPTYSYKLDTRNFNLLVVLQSFKVFFFVACGIYLAYLLLLILRAYSELRAMPYFDMRLKFLTLLMLIVLAISLTVTILRFGVGILEDNFVAELSTNYKSSAQFMSFYSLLNFYLYTMAYVYSPAKGTIFESPITKDNPAFSMINDSDEDVIYGSDEESRRPLNRCRNDDDSD</sequence>
<evidence type="ECO:0000259" key="7">
    <source>
        <dbReference type="Pfam" id="PF21885"/>
    </source>
</evidence>
<evidence type="ECO:0000313" key="8">
    <source>
        <dbReference type="EMBL" id="KAJ4434066.1"/>
    </source>
</evidence>
<feature type="domain" description="TMEM181 GOLD" evidence="7">
    <location>
        <begin position="222"/>
        <end position="283"/>
    </location>
</feature>
<gene>
    <name evidence="8" type="ORF">ANN_16385</name>
</gene>
<dbReference type="InterPro" id="IPR040416">
    <property type="entry name" value="TMEM181"/>
</dbReference>
<evidence type="ECO:0000256" key="4">
    <source>
        <dbReference type="ARBA" id="ARBA00023136"/>
    </source>
</evidence>
<evidence type="ECO:0000256" key="5">
    <source>
        <dbReference type="SAM" id="Phobius"/>
    </source>
</evidence>
<dbReference type="InterPro" id="IPR054077">
    <property type="entry name" value="TMEM181_GOLD"/>
</dbReference>
<accession>A0ABQ8SIW4</accession>
<keyword evidence="3 5" id="KW-1133">Transmembrane helix</keyword>
<proteinExistence type="predicted"/>
<dbReference type="InterPro" id="IPR047843">
    <property type="entry name" value="WLS-like_TM"/>
</dbReference>
<dbReference type="Pfam" id="PF21885">
    <property type="entry name" value="TMEM181_GOLD"/>
    <property type="match status" value="2"/>
</dbReference>
<comment type="subcellular location">
    <subcellularLocation>
        <location evidence="1">Membrane</location>
        <topology evidence="1">Multi-pass membrane protein</topology>
    </subcellularLocation>
</comment>
<dbReference type="PANTHER" id="PTHR31918">
    <property type="entry name" value="TRANSMEMBRANE PROTEIN 181"/>
    <property type="match status" value="1"/>
</dbReference>
<evidence type="ECO:0000313" key="9">
    <source>
        <dbReference type="Proteomes" id="UP001148838"/>
    </source>
</evidence>
<feature type="transmembrane region" description="Helical" evidence="5">
    <location>
        <begin position="400"/>
        <end position="419"/>
    </location>
</feature>
<dbReference type="Proteomes" id="UP001148838">
    <property type="component" value="Unassembled WGS sequence"/>
</dbReference>
<evidence type="ECO:0000256" key="1">
    <source>
        <dbReference type="ARBA" id="ARBA00004141"/>
    </source>
</evidence>
<evidence type="ECO:0000259" key="6">
    <source>
        <dbReference type="Pfam" id="PF06664"/>
    </source>
</evidence>